<dbReference type="Proteomes" id="UP001317870">
    <property type="component" value="Chromosome"/>
</dbReference>
<evidence type="ECO:0000313" key="1">
    <source>
        <dbReference type="EMBL" id="BDT97427.1"/>
    </source>
</evidence>
<keyword evidence="2" id="KW-1185">Reference proteome</keyword>
<sequence length="183" mass="20133">MIMALTVPISAGVAIAEVPGMGLVFLSRAEYLTRWGTPAGVGIAPRSAGTVEVAWPVREKQSDWSAILWDESDLRGVSTPVRIGNEADLGWEHYAGRHNLTSRTPIHAAFQTHKPDKDLGARQEYISYAVDPKGRIHITIRVIVQAATRTDDRRYATSDGKNIGVITAYCEGYDRCPDWVNKA</sequence>
<proteinExistence type="predicted"/>
<dbReference type="EMBL" id="AP026978">
    <property type="protein sequence ID" value="BDT97427.1"/>
    <property type="molecule type" value="Genomic_DNA"/>
</dbReference>
<accession>A0ABN6TX14</accession>
<evidence type="ECO:0008006" key="3">
    <source>
        <dbReference type="Google" id="ProtNLM"/>
    </source>
</evidence>
<evidence type="ECO:0000313" key="2">
    <source>
        <dbReference type="Proteomes" id="UP001317870"/>
    </source>
</evidence>
<organism evidence="1 2">
    <name type="scientific">Nocardia sputorum</name>
    <dbReference type="NCBI Taxonomy" id="2984338"/>
    <lineage>
        <taxon>Bacteria</taxon>
        <taxon>Bacillati</taxon>
        <taxon>Actinomycetota</taxon>
        <taxon>Actinomycetes</taxon>
        <taxon>Mycobacteriales</taxon>
        <taxon>Nocardiaceae</taxon>
        <taxon>Nocardia</taxon>
    </lineage>
</organism>
<protein>
    <recommendedName>
        <fullName evidence="3">DUF3455 domain-containing protein</fullName>
    </recommendedName>
</protein>
<reference evidence="1 2" key="1">
    <citation type="submission" date="2022-11" db="EMBL/GenBank/DDBJ databases">
        <title>Genome Sequencing of Nocardia sp. ON39_IFM12276 and assembly.</title>
        <authorList>
            <person name="Shimojima M."/>
            <person name="Toyokawa M."/>
            <person name="Uesaka K."/>
        </authorList>
    </citation>
    <scope>NUCLEOTIDE SEQUENCE [LARGE SCALE GENOMIC DNA]</scope>
    <source>
        <strain evidence="1 2">IFM 12276</strain>
    </source>
</reference>
<gene>
    <name evidence="1" type="ORF">IFM12276_04560</name>
</gene>
<name>A0ABN6TX14_9NOCA</name>